<evidence type="ECO:0000259" key="3">
    <source>
        <dbReference type="PROSITE" id="PS51186"/>
    </source>
</evidence>
<evidence type="ECO:0000256" key="1">
    <source>
        <dbReference type="ARBA" id="ARBA00022679"/>
    </source>
</evidence>
<keyword evidence="5" id="KW-1185">Reference proteome</keyword>
<dbReference type="CDD" id="cd04301">
    <property type="entry name" value="NAT_SF"/>
    <property type="match status" value="1"/>
</dbReference>
<proteinExistence type="predicted"/>
<dbReference type="PROSITE" id="PS51186">
    <property type="entry name" value="GNAT"/>
    <property type="match status" value="1"/>
</dbReference>
<protein>
    <submittedName>
        <fullName evidence="4">GNAT family N-acetyltransferase</fullName>
    </submittedName>
</protein>
<reference evidence="4 5" key="1">
    <citation type="submission" date="2019-04" db="EMBL/GenBank/DDBJ databases">
        <title>Streptomyces oryziradicis sp. nov., a novel actinomycete isolated from rhizosphere soil of rice (Oryza sativa L.).</title>
        <authorList>
            <person name="Li C."/>
        </authorList>
    </citation>
    <scope>NUCLEOTIDE SEQUENCE [LARGE SCALE GENOMIC DNA]</scope>
    <source>
        <strain evidence="4 5">NEAU-C40</strain>
    </source>
</reference>
<gene>
    <name evidence="4" type="ORF">FCI23_24750</name>
</gene>
<sequence length="173" mass="18755">MQTSPADITVRPATPADLDAMVSVHTEARTAYYRAGGLDDAEICTPAEHADRIAGWARAIRSTDRTTLCAVREADPDASAVLGILAIGTTGELHQIHVRPDNWGRGIGSLLHDAYVRTLRDASIPYGTLSAWERNPRALAFYTRHGWRPDGERTPGPGGADYLRLRLELGPAS</sequence>
<keyword evidence="1 4" id="KW-0808">Transferase</keyword>
<dbReference type="EMBL" id="SUMC01000025">
    <property type="protein sequence ID" value="TKA09028.1"/>
    <property type="molecule type" value="Genomic_DNA"/>
</dbReference>
<dbReference type="Gene3D" id="3.40.630.30">
    <property type="match status" value="1"/>
</dbReference>
<organism evidence="4 5">
    <name type="scientific">Actinacidiphila oryziradicis</name>
    <dbReference type="NCBI Taxonomy" id="2571141"/>
    <lineage>
        <taxon>Bacteria</taxon>
        <taxon>Bacillati</taxon>
        <taxon>Actinomycetota</taxon>
        <taxon>Actinomycetes</taxon>
        <taxon>Kitasatosporales</taxon>
        <taxon>Streptomycetaceae</taxon>
        <taxon>Actinacidiphila</taxon>
    </lineage>
</organism>
<comment type="caution">
    <text evidence="4">The sequence shown here is derived from an EMBL/GenBank/DDBJ whole genome shotgun (WGS) entry which is preliminary data.</text>
</comment>
<dbReference type="PANTHER" id="PTHR43877:SF2">
    <property type="entry name" value="AMINOALKYLPHOSPHONATE N-ACETYLTRANSFERASE-RELATED"/>
    <property type="match status" value="1"/>
</dbReference>
<dbReference type="AlphaFoldDB" id="A0A4U0SJB6"/>
<evidence type="ECO:0000256" key="2">
    <source>
        <dbReference type="ARBA" id="ARBA00023315"/>
    </source>
</evidence>
<dbReference type="Pfam" id="PF00583">
    <property type="entry name" value="Acetyltransf_1"/>
    <property type="match status" value="1"/>
</dbReference>
<keyword evidence="2" id="KW-0012">Acyltransferase</keyword>
<evidence type="ECO:0000313" key="4">
    <source>
        <dbReference type="EMBL" id="TKA09028.1"/>
    </source>
</evidence>
<accession>A0A4U0SJB6</accession>
<dbReference type="InterPro" id="IPR050832">
    <property type="entry name" value="Bact_Acetyltransf"/>
</dbReference>
<name>A0A4U0SJB6_9ACTN</name>
<feature type="domain" description="N-acetyltransferase" evidence="3">
    <location>
        <begin position="8"/>
        <end position="168"/>
    </location>
</feature>
<dbReference type="InterPro" id="IPR000182">
    <property type="entry name" value="GNAT_dom"/>
</dbReference>
<dbReference type="Proteomes" id="UP000305778">
    <property type="component" value="Unassembled WGS sequence"/>
</dbReference>
<dbReference type="OrthoDB" id="5243635at2"/>
<evidence type="ECO:0000313" key="5">
    <source>
        <dbReference type="Proteomes" id="UP000305778"/>
    </source>
</evidence>
<dbReference type="PANTHER" id="PTHR43877">
    <property type="entry name" value="AMINOALKYLPHOSPHONATE N-ACETYLTRANSFERASE-RELATED-RELATED"/>
    <property type="match status" value="1"/>
</dbReference>
<dbReference type="InterPro" id="IPR016181">
    <property type="entry name" value="Acyl_CoA_acyltransferase"/>
</dbReference>
<dbReference type="SUPFAM" id="SSF55729">
    <property type="entry name" value="Acyl-CoA N-acyltransferases (Nat)"/>
    <property type="match status" value="1"/>
</dbReference>
<dbReference type="GO" id="GO:0016747">
    <property type="term" value="F:acyltransferase activity, transferring groups other than amino-acyl groups"/>
    <property type="evidence" value="ECO:0007669"/>
    <property type="project" value="InterPro"/>
</dbReference>
<dbReference type="RefSeq" id="WP_136726126.1">
    <property type="nucleotide sequence ID" value="NZ_SUMC01000025.1"/>
</dbReference>